<comment type="catalytic activity">
    <reaction evidence="1">
        <text>Hydrolysis of DNA containing ring-opened 7-methylguanine residues, releasing 2,6-diamino-4-hydroxy-5-(N-methyl)formamidopyrimidine.</text>
        <dbReference type="EC" id="3.2.2.23"/>
    </reaction>
</comment>
<evidence type="ECO:0000256" key="1">
    <source>
        <dbReference type="ARBA" id="ARBA00001668"/>
    </source>
</evidence>
<dbReference type="Pfam" id="PF01149">
    <property type="entry name" value="Fapy_DNA_glyco"/>
    <property type="match status" value="1"/>
</dbReference>
<dbReference type="Pfam" id="PF06831">
    <property type="entry name" value="H2TH"/>
    <property type="match status" value="1"/>
</dbReference>
<comment type="similarity">
    <text evidence="2">Belongs to the FPG family.</text>
</comment>
<dbReference type="InterPro" id="IPR015886">
    <property type="entry name" value="H2TH_FPG"/>
</dbReference>
<evidence type="ECO:0000256" key="7">
    <source>
        <dbReference type="ARBA" id="ARBA00023239"/>
    </source>
</evidence>
<dbReference type="SUPFAM" id="SSF57716">
    <property type="entry name" value="Glucocorticoid receptor-like (DNA-binding domain)"/>
    <property type="match status" value="1"/>
</dbReference>
<evidence type="ECO:0000256" key="9">
    <source>
        <dbReference type="ARBA" id="ARBA00023295"/>
    </source>
</evidence>
<dbReference type="SMART" id="SM00898">
    <property type="entry name" value="Fapy_DNA_glyco"/>
    <property type="match status" value="1"/>
</dbReference>
<keyword evidence="6" id="KW-0234">DNA repair</keyword>
<dbReference type="RefSeq" id="WP_305932396.1">
    <property type="nucleotide sequence ID" value="NZ_JAVAIM010000001.1"/>
</dbReference>
<keyword evidence="4" id="KW-0378">Hydrolase</keyword>
<evidence type="ECO:0000313" key="12">
    <source>
        <dbReference type="Proteomes" id="UP001240639"/>
    </source>
</evidence>
<dbReference type="SUPFAM" id="SSF46946">
    <property type="entry name" value="S13-like H2TH domain"/>
    <property type="match status" value="1"/>
</dbReference>
<dbReference type="CDD" id="cd08976">
    <property type="entry name" value="BaFpgNei_N_4"/>
    <property type="match status" value="1"/>
</dbReference>
<comment type="caution">
    <text evidence="11">The sequence shown here is derived from an EMBL/GenBank/DDBJ whole genome shotgun (WGS) entry which is preliminary data.</text>
</comment>
<evidence type="ECO:0000313" key="11">
    <source>
        <dbReference type="EMBL" id="MDP4575049.1"/>
    </source>
</evidence>
<dbReference type="InterPro" id="IPR010979">
    <property type="entry name" value="Ribosomal_uS13-like_H2TH"/>
</dbReference>
<evidence type="ECO:0000256" key="4">
    <source>
        <dbReference type="ARBA" id="ARBA00022801"/>
    </source>
</evidence>
<proteinExistence type="inferred from homology"/>
<dbReference type="PANTHER" id="PTHR22993:SF9">
    <property type="entry name" value="FORMAMIDOPYRIMIDINE-DNA GLYCOSYLASE"/>
    <property type="match status" value="1"/>
</dbReference>
<keyword evidence="8" id="KW-0511">Multifunctional enzyme</keyword>
<keyword evidence="3" id="KW-0227">DNA damage</keyword>
<keyword evidence="12" id="KW-1185">Reference proteome</keyword>
<evidence type="ECO:0000256" key="6">
    <source>
        <dbReference type="ARBA" id="ARBA00023204"/>
    </source>
</evidence>
<organism evidence="11 12">
    <name type="scientific">Qipengyuania profundimaris</name>
    <dbReference type="NCBI Taxonomy" id="3067652"/>
    <lineage>
        <taxon>Bacteria</taxon>
        <taxon>Pseudomonadati</taxon>
        <taxon>Pseudomonadota</taxon>
        <taxon>Alphaproteobacteria</taxon>
        <taxon>Sphingomonadales</taxon>
        <taxon>Erythrobacteraceae</taxon>
        <taxon>Qipengyuania</taxon>
    </lineage>
</organism>
<dbReference type="SUPFAM" id="SSF81624">
    <property type="entry name" value="N-terminal domain of MutM-like DNA repair proteins"/>
    <property type="match status" value="1"/>
</dbReference>
<sequence length="260" mass="29090">MPELPENEAQRLTLERECLNRTIEAVELGSDTDYIELPGDNARQRLVGHQLTQTRRHGKNIFAGSKTGPWIAVHLGMTGKLVAFDASEEVPEYTKLLIIFEGDRRLAFRCPRKLGHVRIIDDVDSYIESQKLGPDALDIDKADFVEALGSTRSAIKSALMKQERMAGIGNLWSDEILFQTEINPETSANTLDDATLGAMHTAMRRILQGVVDTEAHYSQLPRKWLIRHRDKGAECRRCGGEIATAKVGGRTAYYCKSHQS</sequence>
<dbReference type="PROSITE" id="PS51068">
    <property type="entry name" value="FPG_CAT"/>
    <property type="match status" value="1"/>
</dbReference>
<dbReference type="InterPro" id="IPR035937">
    <property type="entry name" value="FPG_N"/>
</dbReference>
<dbReference type="EMBL" id="JAVAIM010000001">
    <property type="protein sequence ID" value="MDP4575049.1"/>
    <property type="molecule type" value="Genomic_DNA"/>
</dbReference>
<name>A0ABT9HPI3_9SPHN</name>
<protein>
    <submittedName>
        <fullName evidence="11">DNA-formamidopyrimidine glycosylase family protein</fullName>
    </submittedName>
</protein>
<dbReference type="PANTHER" id="PTHR22993">
    <property type="entry name" value="FORMAMIDOPYRIMIDINE-DNA GLYCOSYLASE"/>
    <property type="match status" value="1"/>
</dbReference>
<dbReference type="InterPro" id="IPR012319">
    <property type="entry name" value="FPG_cat"/>
</dbReference>
<dbReference type="Gene3D" id="1.10.8.50">
    <property type="match status" value="1"/>
</dbReference>
<evidence type="ECO:0000259" key="10">
    <source>
        <dbReference type="PROSITE" id="PS51068"/>
    </source>
</evidence>
<feature type="domain" description="Formamidopyrimidine-DNA glycosylase catalytic" evidence="10">
    <location>
        <begin position="2"/>
        <end position="115"/>
    </location>
</feature>
<gene>
    <name evidence="11" type="ORF">Q9K02_07865</name>
</gene>
<evidence type="ECO:0000256" key="2">
    <source>
        <dbReference type="ARBA" id="ARBA00009409"/>
    </source>
</evidence>
<dbReference type="SMART" id="SM01232">
    <property type="entry name" value="H2TH"/>
    <property type="match status" value="1"/>
</dbReference>
<keyword evidence="5" id="KW-0238">DNA-binding</keyword>
<accession>A0ABT9HPI3</accession>
<dbReference type="Proteomes" id="UP001240639">
    <property type="component" value="Unassembled WGS sequence"/>
</dbReference>
<reference evidence="11 12" key="1">
    <citation type="submission" date="2023-08" db="EMBL/GenBank/DDBJ databases">
        <title>genomic of G39.</title>
        <authorList>
            <person name="Wang Y."/>
        </authorList>
    </citation>
    <scope>NUCLEOTIDE SEQUENCE [LARGE SCALE GENOMIC DNA]</scope>
    <source>
        <strain evidence="11 12">G39</strain>
    </source>
</reference>
<keyword evidence="9" id="KW-0326">Glycosidase</keyword>
<evidence type="ECO:0000256" key="8">
    <source>
        <dbReference type="ARBA" id="ARBA00023268"/>
    </source>
</evidence>
<evidence type="ECO:0000256" key="5">
    <source>
        <dbReference type="ARBA" id="ARBA00023125"/>
    </source>
</evidence>
<evidence type="ECO:0000256" key="3">
    <source>
        <dbReference type="ARBA" id="ARBA00022763"/>
    </source>
</evidence>
<dbReference type="Gene3D" id="3.20.190.10">
    <property type="entry name" value="MutM-like, N-terminal"/>
    <property type="match status" value="1"/>
</dbReference>
<keyword evidence="7" id="KW-0456">Lyase</keyword>